<keyword evidence="1" id="KW-0472">Membrane</keyword>
<keyword evidence="3" id="KW-1185">Reference proteome</keyword>
<dbReference type="eggNOG" id="COG0151">
    <property type="taxonomic scope" value="Bacteria"/>
</dbReference>
<keyword evidence="1" id="KW-0812">Transmembrane</keyword>
<dbReference type="AlphaFoldDB" id="K6WZL3"/>
<feature type="transmembrane region" description="Helical" evidence="1">
    <location>
        <begin position="50"/>
        <end position="77"/>
    </location>
</feature>
<evidence type="ECO:0000313" key="2">
    <source>
        <dbReference type="EMBL" id="GAB91999.1"/>
    </source>
</evidence>
<evidence type="ECO:0000313" key="3">
    <source>
        <dbReference type="Proteomes" id="UP000008363"/>
    </source>
</evidence>
<feature type="transmembrane region" description="Helical" evidence="1">
    <location>
        <begin position="89"/>
        <end position="112"/>
    </location>
</feature>
<comment type="caution">
    <text evidence="2">The sequence shown here is derived from an EMBL/GenBank/DDBJ whole genome shotgun (WGS) entry which is preliminary data.</text>
</comment>
<feature type="transmembrane region" description="Helical" evidence="1">
    <location>
        <begin position="152"/>
        <end position="172"/>
    </location>
</feature>
<reference evidence="2 3" key="1">
    <citation type="submission" date="2012-08" db="EMBL/GenBank/DDBJ databases">
        <title>Whole genome shotgun sequence of Gordonia rhizosphera NBRC 16068.</title>
        <authorList>
            <person name="Takarada H."/>
            <person name="Isaki S."/>
            <person name="Hosoyama A."/>
            <person name="Tsuchikane K."/>
            <person name="Katsumata H."/>
            <person name="Baba S."/>
            <person name="Ohji S."/>
            <person name="Yamazaki S."/>
            <person name="Fujita N."/>
        </authorList>
    </citation>
    <scope>NUCLEOTIDE SEQUENCE [LARGE SCALE GENOMIC DNA]</scope>
    <source>
        <strain evidence="2 3">NBRC 16068</strain>
    </source>
</reference>
<accession>K6WZL3</accession>
<evidence type="ECO:0000256" key="1">
    <source>
        <dbReference type="SAM" id="Phobius"/>
    </source>
</evidence>
<feature type="transmembrane region" description="Helical" evidence="1">
    <location>
        <begin position="27"/>
        <end position="44"/>
    </location>
</feature>
<dbReference type="STRING" id="1108045.GORHZ_156_00100"/>
<proteinExistence type="predicted"/>
<keyword evidence="1" id="KW-1133">Transmembrane helix</keyword>
<dbReference type="RefSeq" id="WP_006336008.1">
    <property type="nucleotide sequence ID" value="NZ_BAHC01000156.1"/>
</dbReference>
<organism evidence="2 3">
    <name type="scientific">Gordonia rhizosphera NBRC 16068</name>
    <dbReference type="NCBI Taxonomy" id="1108045"/>
    <lineage>
        <taxon>Bacteria</taxon>
        <taxon>Bacillati</taxon>
        <taxon>Actinomycetota</taxon>
        <taxon>Actinomycetes</taxon>
        <taxon>Mycobacteriales</taxon>
        <taxon>Gordoniaceae</taxon>
        <taxon>Gordonia</taxon>
    </lineage>
</organism>
<feature type="transmembrane region" description="Helical" evidence="1">
    <location>
        <begin position="118"/>
        <end position="140"/>
    </location>
</feature>
<dbReference type="OrthoDB" id="4775109at2"/>
<sequence length="175" mass="18450">MTDADDLVTADVADLPKHAQVMYLKERVYAAFTGLAIVLVVRNGEHGAAYAFEVLLVGVVAITLAGFVSDVIAHLAVHQEFPHGHDLAIMVRAAAGALGSLLIPLGLIGAAWADVMALRTALLIAAFVYIGTLVVIGWLAVRNAQISWWKKLGALVTLALLGFVVLAIQVAAHSH</sequence>
<name>K6WZL3_9ACTN</name>
<protein>
    <submittedName>
        <fullName evidence="2">Uncharacterized protein</fullName>
    </submittedName>
</protein>
<dbReference type="Proteomes" id="UP000008363">
    <property type="component" value="Unassembled WGS sequence"/>
</dbReference>
<gene>
    <name evidence="2" type="ORF">GORHZ_156_00100</name>
</gene>
<dbReference type="EMBL" id="BAHC01000156">
    <property type="protein sequence ID" value="GAB91999.1"/>
    <property type="molecule type" value="Genomic_DNA"/>
</dbReference>